<name>F8F6L4_PAEMK</name>
<sequence>MKPNTGGNPAPGTKTLWSELLPYEFKQRLAQCPVVYLPLGLCEPHGQVSAFGLDTIKAEWLCHQAAWQAGGIVAPSMGYHIHESGYHAGWLEETVGEENPHMTAVPPAVFLSFFLYQLRAFVNAGFQAVVVITGHSGGNQEDLRQAADRFMANIPVKVWVRSDPELVQGLYTGDHAGKYELSQLMYIRPDLVDMKARGWENVPLSGGRLALGSDADEASPELGKEIMEACVQRLCAEVNHIKAALTPVEQPKIPYSLIEKIRGEVLRCSSSWVTSRPWPGQKQVSPHSQWKPYEYYE</sequence>
<evidence type="ECO:0000256" key="4">
    <source>
        <dbReference type="ARBA" id="ARBA00022833"/>
    </source>
</evidence>
<dbReference type="InterPro" id="IPR024087">
    <property type="entry name" value="Creatininase-like_sf"/>
</dbReference>
<evidence type="ECO:0000256" key="1">
    <source>
        <dbReference type="ARBA" id="ARBA00001947"/>
    </source>
</evidence>
<keyword evidence="3" id="KW-0378">Hydrolase</keyword>
<comment type="similarity">
    <text evidence="5">Belongs to the creatininase superfamily.</text>
</comment>
<dbReference type="PANTHER" id="PTHR35005">
    <property type="entry name" value="3-DEHYDRO-SCYLLO-INOSOSE HYDROLASE"/>
    <property type="match status" value="1"/>
</dbReference>
<dbReference type="Gene3D" id="3.40.50.10310">
    <property type="entry name" value="Creatininase"/>
    <property type="match status" value="1"/>
</dbReference>
<comment type="cofactor">
    <cofactor evidence="1">
        <name>Zn(2+)</name>
        <dbReference type="ChEBI" id="CHEBI:29105"/>
    </cofactor>
</comment>
<dbReference type="InterPro" id="IPR003785">
    <property type="entry name" value="Creatininase/forma_Hydrolase"/>
</dbReference>
<accession>F8F6L4</accession>
<dbReference type="Proteomes" id="UP000006620">
    <property type="component" value="Chromosome"/>
</dbReference>
<dbReference type="HOGENOM" id="CLU_079873_0_0_9"/>
<dbReference type="AlphaFoldDB" id="F8F6L4"/>
<evidence type="ECO:0008006" key="8">
    <source>
        <dbReference type="Google" id="ProtNLM"/>
    </source>
</evidence>
<dbReference type="GO" id="GO:0009231">
    <property type="term" value="P:riboflavin biosynthetic process"/>
    <property type="evidence" value="ECO:0007669"/>
    <property type="project" value="TreeGrafter"/>
</dbReference>
<dbReference type="KEGG" id="pms:KNP414_04437"/>
<evidence type="ECO:0000256" key="5">
    <source>
        <dbReference type="ARBA" id="ARBA00024029"/>
    </source>
</evidence>
<evidence type="ECO:0000256" key="2">
    <source>
        <dbReference type="ARBA" id="ARBA00022723"/>
    </source>
</evidence>
<dbReference type="GO" id="GO:0016811">
    <property type="term" value="F:hydrolase activity, acting on carbon-nitrogen (but not peptide) bonds, in linear amides"/>
    <property type="evidence" value="ECO:0007669"/>
    <property type="project" value="TreeGrafter"/>
</dbReference>
<evidence type="ECO:0000313" key="7">
    <source>
        <dbReference type="Proteomes" id="UP000006620"/>
    </source>
</evidence>
<dbReference type="EMBL" id="CP002869">
    <property type="protein sequence ID" value="AEI42968.1"/>
    <property type="molecule type" value="Genomic_DNA"/>
</dbReference>
<dbReference type="GO" id="GO:0046872">
    <property type="term" value="F:metal ion binding"/>
    <property type="evidence" value="ECO:0007669"/>
    <property type="project" value="UniProtKB-KW"/>
</dbReference>
<reference evidence="6 7" key="2">
    <citation type="journal article" date="2013" name="Genome Announc.">
        <title>Genome Sequence of Growth-Improving Paenibacillus mucilaginosus Strain KNP414.</title>
        <authorList>
            <person name="Lu J.J."/>
            <person name="Wang J.F."/>
            <person name="Hu X.F."/>
        </authorList>
    </citation>
    <scope>NUCLEOTIDE SEQUENCE [LARGE SCALE GENOMIC DNA]</scope>
    <source>
        <strain evidence="6 7">KNP414</strain>
    </source>
</reference>
<proteinExistence type="inferred from homology"/>
<organism evidence="6 7">
    <name type="scientific">Paenibacillus mucilaginosus (strain KNP414)</name>
    <dbReference type="NCBI Taxonomy" id="1036673"/>
    <lineage>
        <taxon>Bacteria</taxon>
        <taxon>Bacillati</taxon>
        <taxon>Bacillota</taxon>
        <taxon>Bacilli</taxon>
        <taxon>Bacillales</taxon>
        <taxon>Paenibacillaceae</taxon>
        <taxon>Paenibacillus</taxon>
    </lineage>
</organism>
<reference evidence="7" key="1">
    <citation type="submission" date="2011-06" db="EMBL/GenBank/DDBJ databases">
        <title>Complete genome sequence of Paenibacillus mucilaginosus KNP414.</title>
        <authorList>
            <person name="Wang J."/>
            <person name="Hu S."/>
            <person name="Hu X."/>
            <person name="Zhang B."/>
            <person name="Dong D."/>
            <person name="Zhang S."/>
            <person name="Zhao K."/>
            <person name="Wu D."/>
        </authorList>
    </citation>
    <scope>NUCLEOTIDE SEQUENCE [LARGE SCALE GENOMIC DNA]</scope>
    <source>
        <strain evidence="7">KNP414</strain>
    </source>
</reference>
<evidence type="ECO:0000313" key="6">
    <source>
        <dbReference type="EMBL" id="AEI42968.1"/>
    </source>
</evidence>
<dbReference type="RefSeq" id="WP_013918122.1">
    <property type="nucleotide sequence ID" value="NC_015690.1"/>
</dbReference>
<protein>
    <recommendedName>
        <fullName evidence="8">Creatininase</fullName>
    </recommendedName>
</protein>
<gene>
    <name evidence="6" type="ordered locus">KNP414_04437</name>
</gene>
<dbReference type="SUPFAM" id="SSF102215">
    <property type="entry name" value="Creatininase"/>
    <property type="match status" value="1"/>
</dbReference>
<dbReference type="PATRIC" id="fig|1036673.3.peg.4076"/>
<dbReference type="Pfam" id="PF02633">
    <property type="entry name" value="Creatininase"/>
    <property type="match status" value="1"/>
</dbReference>
<keyword evidence="4" id="KW-0862">Zinc</keyword>
<evidence type="ECO:0000256" key="3">
    <source>
        <dbReference type="ARBA" id="ARBA00022801"/>
    </source>
</evidence>
<dbReference type="PANTHER" id="PTHR35005:SF1">
    <property type="entry name" value="2-AMINO-5-FORMYLAMINO-6-RIBOSYLAMINOPYRIMIDIN-4(3H)-ONE 5'-MONOPHOSPHATE DEFORMYLASE"/>
    <property type="match status" value="1"/>
</dbReference>
<keyword evidence="2" id="KW-0479">Metal-binding</keyword>